<dbReference type="Pfam" id="PF02518">
    <property type="entry name" value="HATPase_c"/>
    <property type="match status" value="1"/>
</dbReference>
<dbReference type="InterPro" id="IPR003661">
    <property type="entry name" value="HisK_dim/P_dom"/>
</dbReference>
<keyword evidence="5 10" id="KW-0808">Transferase</keyword>
<evidence type="ECO:0000256" key="2">
    <source>
        <dbReference type="ARBA" id="ARBA00004236"/>
    </source>
</evidence>
<comment type="catalytic activity">
    <reaction evidence="1">
        <text>ATP + protein L-histidine = ADP + protein N-phospho-L-histidine.</text>
        <dbReference type="EC" id="2.7.13.3"/>
    </reaction>
</comment>
<dbReference type="PANTHER" id="PTHR43547">
    <property type="entry name" value="TWO-COMPONENT HISTIDINE KINASE"/>
    <property type="match status" value="1"/>
</dbReference>
<dbReference type="EC" id="2.7.13.3" evidence="3"/>
<keyword evidence="8" id="KW-0812">Transmembrane</keyword>
<dbReference type="CDD" id="cd00075">
    <property type="entry name" value="HATPase"/>
    <property type="match status" value="1"/>
</dbReference>
<comment type="caution">
    <text evidence="10">The sequence shown here is derived from an EMBL/GenBank/DDBJ whole genome shotgun (WGS) entry which is preliminary data.</text>
</comment>
<keyword evidence="4" id="KW-0597">Phosphoprotein</keyword>
<keyword evidence="7" id="KW-0175">Coiled coil</keyword>
<evidence type="ECO:0000256" key="1">
    <source>
        <dbReference type="ARBA" id="ARBA00000085"/>
    </source>
</evidence>
<feature type="domain" description="Histidine kinase" evidence="9">
    <location>
        <begin position="159"/>
        <end position="379"/>
    </location>
</feature>
<keyword evidence="5 10" id="KW-0418">Kinase</keyword>
<dbReference type="SMART" id="SM00387">
    <property type="entry name" value="HATPase_c"/>
    <property type="match status" value="1"/>
</dbReference>
<evidence type="ECO:0000313" key="10">
    <source>
        <dbReference type="EMBL" id="MDP5228211.1"/>
    </source>
</evidence>
<name>A0ABT9IRI1_9MICC</name>
<evidence type="ECO:0000256" key="7">
    <source>
        <dbReference type="SAM" id="Coils"/>
    </source>
</evidence>
<dbReference type="InterPro" id="IPR003594">
    <property type="entry name" value="HATPase_dom"/>
</dbReference>
<dbReference type="Gene3D" id="3.30.565.10">
    <property type="entry name" value="Histidine kinase-like ATPase, C-terminal domain"/>
    <property type="match status" value="1"/>
</dbReference>
<evidence type="ECO:0000256" key="8">
    <source>
        <dbReference type="SAM" id="Phobius"/>
    </source>
</evidence>
<feature type="transmembrane region" description="Helical" evidence="8">
    <location>
        <begin position="6"/>
        <end position="29"/>
    </location>
</feature>
<feature type="transmembrane region" description="Helical" evidence="8">
    <location>
        <begin position="72"/>
        <end position="92"/>
    </location>
</feature>
<dbReference type="InterPro" id="IPR005467">
    <property type="entry name" value="His_kinase_dom"/>
</dbReference>
<evidence type="ECO:0000256" key="5">
    <source>
        <dbReference type="ARBA" id="ARBA00022777"/>
    </source>
</evidence>
<dbReference type="InterPro" id="IPR004358">
    <property type="entry name" value="Sig_transdc_His_kin-like_C"/>
</dbReference>
<feature type="coiled-coil region" evidence="7">
    <location>
        <begin position="125"/>
        <end position="152"/>
    </location>
</feature>
<keyword evidence="11" id="KW-1185">Reference proteome</keyword>
<protein>
    <recommendedName>
        <fullName evidence="3">histidine kinase</fullName>
        <ecNumber evidence="3">2.7.13.3</ecNumber>
    </recommendedName>
</protein>
<dbReference type="Gene3D" id="1.10.287.130">
    <property type="match status" value="1"/>
</dbReference>
<dbReference type="SUPFAM" id="SSF55874">
    <property type="entry name" value="ATPase domain of HSP90 chaperone/DNA topoisomerase II/histidine kinase"/>
    <property type="match status" value="1"/>
</dbReference>
<evidence type="ECO:0000259" key="9">
    <source>
        <dbReference type="PROSITE" id="PS50109"/>
    </source>
</evidence>
<dbReference type="SMART" id="SM00388">
    <property type="entry name" value="HisKA"/>
    <property type="match status" value="1"/>
</dbReference>
<keyword evidence="8" id="KW-0472">Membrane</keyword>
<comment type="subcellular location">
    <subcellularLocation>
        <location evidence="2">Cell membrane</location>
    </subcellularLocation>
</comment>
<proteinExistence type="predicted"/>
<dbReference type="Pfam" id="PF00512">
    <property type="entry name" value="HisKA"/>
    <property type="match status" value="1"/>
</dbReference>
<reference evidence="10 11" key="1">
    <citation type="submission" date="2023-08" db="EMBL/GenBank/DDBJ databases">
        <title>Arthrobacter horti sp. nov., isolated from forest soil.</title>
        <authorList>
            <person name="Park M."/>
        </authorList>
    </citation>
    <scope>NUCLEOTIDE SEQUENCE [LARGE SCALE GENOMIC DNA]</scope>
    <source>
        <strain evidence="10 11">YJM1</strain>
    </source>
</reference>
<keyword evidence="8" id="KW-1133">Transmembrane helix</keyword>
<accession>A0ABT9IRI1</accession>
<gene>
    <name evidence="10" type="ORF">Q9R02_13680</name>
</gene>
<dbReference type="SUPFAM" id="SSF47384">
    <property type="entry name" value="Homodimeric domain of signal transducing histidine kinase"/>
    <property type="match status" value="1"/>
</dbReference>
<dbReference type="CDD" id="cd00082">
    <property type="entry name" value="HisKA"/>
    <property type="match status" value="1"/>
</dbReference>
<evidence type="ECO:0000256" key="4">
    <source>
        <dbReference type="ARBA" id="ARBA00022553"/>
    </source>
</evidence>
<dbReference type="Proteomes" id="UP001232725">
    <property type="component" value="Unassembled WGS sequence"/>
</dbReference>
<evidence type="ECO:0000256" key="3">
    <source>
        <dbReference type="ARBA" id="ARBA00012438"/>
    </source>
</evidence>
<dbReference type="InterPro" id="IPR036890">
    <property type="entry name" value="HATPase_C_sf"/>
</dbReference>
<dbReference type="RefSeq" id="WP_305997258.1">
    <property type="nucleotide sequence ID" value="NZ_JAVALS010000011.1"/>
</dbReference>
<evidence type="ECO:0000313" key="11">
    <source>
        <dbReference type="Proteomes" id="UP001232725"/>
    </source>
</evidence>
<evidence type="ECO:0000256" key="6">
    <source>
        <dbReference type="ARBA" id="ARBA00023012"/>
    </source>
</evidence>
<dbReference type="PROSITE" id="PS50109">
    <property type="entry name" value="HIS_KIN"/>
    <property type="match status" value="1"/>
</dbReference>
<sequence>MIAAQDFLQIIVTTLAVTLAVTLLEVVLLRFSRRASVASRGLIVTLGALASVVLSVLVVAGEMYLSGHDTQILLWMVCASAVLSLAAAWLVGRGLARSLGSLRLTAGAVDGSVPVHADRDAPREVRAVSEQLAETSRRLAEARAELRELEKARSMFFAWISHDLRTPITGIRALAEALEEGAADDRADYQRQILTQADRLSRLVDDLFELSRLQAGTFQLARQEVDLADVVSDAVADLMPAAHRRGVTVSGEEVSGVVLPVDPHAVTRAVSNLLANAIRFAPEGSEVSVAVRAEGASALIRVRDHGPGVPAADLERMFDVGWRELAAEGTSAGATPATGAGAGLGLAIARGIAEAHGGHAAARRAEPGLEVSISLPLSG</sequence>
<dbReference type="PRINTS" id="PR00344">
    <property type="entry name" value="BCTRLSENSOR"/>
</dbReference>
<dbReference type="EMBL" id="JAVALS010000011">
    <property type="protein sequence ID" value="MDP5228211.1"/>
    <property type="molecule type" value="Genomic_DNA"/>
</dbReference>
<dbReference type="GO" id="GO:0016301">
    <property type="term" value="F:kinase activity"/>
    <property type="evidence" value="ECO:0007669"/>
    <property type="project" value="UniProtKB-KW"/>
</dbReference>
<dbReference type="PANTHER" id="PTHR43547:SF2">
    <property type="entry name" value="HYBRID SIGNAL TRANSDUCTION HISTIDINE KINASE C"/>
    <property type="match status" value="1"/>
</dbReference>
<dbReference type="InterPro" id="IPR036097">
    <property type="entry name" value="HisK_dim/P_sf"/>
</dbReference>
<organism evidence="10 11">
    <name type="scientific">Arthrobacter horti</name>
    <dbReference type="NCBI Taxonomy" id="3068273"/>
    <lineage>
        <taxon>Bacteria</taxon>
        <taxon>Bacillati</taxon>
        <taxon>Actinomycetota</taxon>
        <taxon>Actinomycetes</taxon>
        <taxon>Micrococcales</taxon>
        <taxon>Micrococcaceae</taxon>
        <taxon>Arthrobacter</taxon>
    </lineage>
</organism>
<keyword evidence="6" id="KW-0902">Two-component regulatory system</keyword>
<feature type="transmembrane region" description="Helical" evidence="8">
    <location>
        <begin position="41"/>
        <end position="60"/>
    </location>
</feature>